<organism evidence="3 4">
    <name type="scientific">Phytoactinopolyspora mesophila</name>
    <dbReference type="NCBI Taxonomy" id="2650750"/>
    <lineage>
        <taxon>Bacteria</taxon>
        <taxon>Bacillati</taxon>
        <taxon>Actinomycetota</taxon>
        <taxon>Actinomycetes</taxon>
        <taxon>Jiangellales</taxon>
        <taxon>Jiangellaceae</taxon>
        <taxon>Phytoactinopolyspora</taxon>
    </lineage>
</organism>
<proteinExistence type="predicted"/>
<keyword evidence="1 3" id="KW-0378">Hydrolase</keyword>
<dbReference type="EMBL" id="WLZY01000001">
    <property type="protein sequence ID" value="NDL55941.1"/>
    <property type="molecule type" value="Genomic_DNA"/>
</dbReference>
<evidence type="ECO:0000256" key="1">
    <source>
        <dbReference type="ARBA" id="ARBA00022801"/>
    </source>
</evidence>
<reference evidence="3 4" key="1">
    <citation type="submission" date="2019-11" db="EMBL/GenBank/DDBJ databases">
        <authorList>
            <person name="Li X.-J."/>
            <person name="Feng X.-M."/>
        </authorList>
    </citation>
    <scope>NUCLEOTIDE SEQUENCE [LARGE SCALE GENOMIC DNA]</scope>
    <source>
        <strain evidence="3 4">XMNu-373</strain>
    </source>
</reference>
<dbReference type="Gene3D" id="3.40.710.10">
    <property type="entry name" value="DD-peptidase/beta-lactamase superfamily"/>
    <property type="match status" value="1"/>
</dbReference>
<dbReference type="SUPFAM" id="SSF56601">
    <property type="entry name" value="beta-lactamase/transpeptidase-like"/>
    <property type="match status" value="1"/>
</dbReference>
<dbReference type="GO" id="GO:0016787">
    <property type="term" value="F:hydrolase activity"/>
    <property type="evidence" value="ECO:0007669"/>
    <property type="project" value="UniProtKB-KW"/>
</dbReference>
<dbReference type="InterPro" id="IPR050789">
    <property type="entry name" value="Diverse_Enzym_Activities"/>
</dbReference>
<feature type="domain" description="Beta-lactamase-related" evidence="2">
    <location>
        <begin position="89"/>
        <end position="417"/>
    </location>
</feature>
<accession>A0A7K3LY33</accession>
<protein>
    <submittedName>
        <fullName evidence="3">Serine hydrolase</fullName>
    </submittedName>
</protein>
<evidence type="ECO:0000313" key="4">
    <source>
        <dbReference type="Proteomes" id="UP000460435"/>
    </source>
</evidence>
<dbReference type="PANTHER" id="PTHR43283:SF11">
    <property type="entry name" value="BETA-LACTAMASE-RELATED DOMAIN-CONTAINING PROTEIN"/>
    <property type="match status" value="1"/>
</dbReference>
<dbReference type="InterPro" id="IPR012338">
    <property type="entry name" value="Beta-lactam/transpept-like"/>
</dbReference>
<dbReference type="InterPro" id="IPR001466">
    <property type="entry name" value="Beta-lactam-related"/>
</dbReference>
<name>A0A7K3LY33_9ACTN</name>
<evidence type="ECO:0000259" key="2">
    <source>
        <dbReference type="Pfam" id="PF00144"/>
    </source>
</evidence>
<evidence type="ECO:0000313" key="3">
    <source>
        <dbReference type="EMBL" id="NDL55941.1"/>
    </source>
</evidence>
<dbReference type="PANTHER" id="PTHR43283">
    <property type="entry name" value="BETA-LACTAMASE-RELATED"/>
    <property type="match status" value="1"/>
</dbReference>
<dbReference type="Pfam" id="PF00144">
    <property type="entry name" value="Beta-lactamase"/>
    <property type="match status" value="1"/>
</dbReference>
<sequence>MIPASSATEAVSMLLYCSSTCSVISCSNGVVIGSFRAAGPARVSIINPPRMEWVNKLHDDRGSRSLSPMSRLRQLLEAGLRTDTSQHTHPRYPGAVALVMRNGELIEKAAVGDAVRYGPGPELLSPDEREAMTPDTVFDIASLSKLFTAATTLALSDEGLLTLDTPAASQFPEWADDIRGEITVRHLLTHTSGLPAVRRLWEIPTQAQRVAAVLQAPLTHTPGSHFEYSCVGYIALGLFLERLTGSRLPRLVEHAVLTPLGLADTSYRPHRGLVARTAATEYQPYVGRGMVRGEVHDENNWALGGTAGNAGLFSTAHDLARFGEMLRLGGEVDGARVLDPDTARAMITDQLPSRLKPGYRHGLGPRIGDRSFMGSLAAHGAIGHTGFTGTSLVVTPSLGTVTILLTNRVHPSREWSEISTIRQQVADLTLTEAGRT</sequence>
<dbReference type="Proteomes" id="UP000460435">
    <property type="component" value="Unassembled WGS sequence"/>
</dbReference>
<keyword evidence="4" id="KW-1185">Reference proteome</keyword>
<gene>
    <name evidence="3" type="ORF">F7O44_02530</name>
</gene>
<dbReference type="AlphaFoldDB" id="A0A7K3LY33"/>
<comment type="caution">
    <text evidence="3">The sequence shown here is derived from an EMBL/GenBank/DDBJ whole genome shotgun (WGS) entry which is preliminary data.</text>
</comment>